<dbReference type="PANTHER" id="PTHR21432:SF20">
    <property type="entry name" value="ACETYL-COA HYDROLASE"/>
    <property type="match status" value="1"/>
</dbReference>
<dbReference type="AlphaFoldDB" id="I4C425"/>
<feature type="domain" description="Acetyl-CoA hydrolase/transferase C-terminal" evidence="4">
    <location>
        <begin position="272"/>
        <end position="424"/>
    </location>
</feature>
<evidence type="ECO:0000313" key="6">
    <source>
        <dbReference type="Proteomes" id="UP000006055"/>
    </source>
</evidence>
<feature type="domain" description="Acetyl-CoA hydrolase/transferase N-terminal" evidence="3">
    <location>
        <begin position="15"/>
        <end position="181"/>
    </location>
</feature>
<evidence type="ECO:0000259" key="4">
    <source>
        <dbReference type="Pfam" id="PF13336"/>
    </source>
</evidence>
<dbReference type="Pfam" id="PF02550">
    <property type="entry name" value="AcetylCoA_hydro"/>
    <property type="match status" value="1"/>
</dbReference>
<dbReference type="SUPFAM" id="SSF100950">
    <property type="entry name" value="NagB/RpiA/CoA transferase-like"/>
    <property type="match status" value="2"/>
</dbReference>
<organism evidence="5 6">
    <name type="scientific">Desulfomonile tiedjei (strain ATCC 49306 / DSM 6799 / DCB-1)</name>
    <dbReference type="NCBI Taxonomy" id="706587"/>
    <lineage>
        <taxon>Bacteria</taxon>
        <taxon>Pseudomonadati</taxon>
        <taxon>Thermodesulfobacteriota</taxon>
        <taxon>Desulfomonilia</taxon>
        <taxon>Desulfomonilales</taxon>
        <taxon>Desulfomonilaceae</taxon>
        <taxon>Desulfomonile</taxon>
    </lineage>
</organism>
<dbReference type="OrthoDB" id="9801795at2"/>
<keyword evidence="5" id="KW-0378">Hydrolase</keyword>
<protein>
    <submittedName>
        <fullName evidence="5">Acetyl-CoA hydrolase</fullName>
        <ecNumber evidence="5">2.8.3.-</ecNumber>
    </submittedName>
</protein>
<sequence>MNWKSYYNQRTFPAREAVKAIKSGDRVVHAHACGEPACLVNAMVDRADELRDVEIVHMVSMGKAKYCQPEYATSFRHNALFVGNTSRQAVNEGRGDYTCCYFSEIPLLFRNGLLPVDVALIAVSPPDKLGFVCLGISVDYTKQAALSAKTVIAAVNPNMPRIGGDSYLHVTDIDYFVPTEEPLIELQPPALGDLERAIGSNVASLIKDGDCLQLGIGALPDAVLSFLGEKTDLGIHSEMISDGVMKLVEAGVVTCKRKNFRPRKAVITFAMGTRGFYEWLNDNALMESYPVDFTNDPSIIAQNDNMVSINSAISVDLQGQVAADTLGSKQFSGVGGQVDFVRGANRSKGGRSIIAMPSTAAKGKASRIVAALDRGQAVTTPRNDVAYVVTENGVAALKGKTIRQRAEALIAIAAPEFQDRLREEFFEVYGLRGPTIQVSVQVAAGSAGAA</sequence>
<dbReference type="Gene3D" id="3.30.750.70">
    <property type="entry name" value="4-hydroxybutyrate coenzyme like domains"/>
    <property type="match status" value="1"/>
</dbReference>
<comment type="similarity">
    <text evidence="1">Belongs to the acetyl-CoA hydrolase/transferase family.</text>
</comment>
<dbReference type="GO" id="GO:0016787">
    <property type="term" value="F:hydrolase activity"/>
    <property type="evidence" value="ECO:0007669"/>
    <property type="project" value="UniProtKB-KW"/>
</dbReference>
<dbReference type="KEGG" id="dti:Desti_1605"/>
<dbReference type="Pfam" id="PF13336">
    <property type="entry name" value="AcetylCoA_hyd_C"/>
    <property type="match status" value="1"/>
</dbReference>
<reference evidence="6" key="1">
    <citation type="submission" date="2012-06" db="EMBL/GenBank/DDBJ databases">
        <title>Complete sequence of chromosome of Desulfomonile tiedjei DSM 6799.</title>
        <authorList>
            <person name="Lucas S."/>
            <person name="Copeland A."/>
            <person name="Lapidus A."/>
            <person name="Glavina del Rio T."/>
            <person name="Dalin E."/>
            <person name="Tice H."/>
            <person name="Bruce D."/>
            <person name="Goodwin L."/>
            <person name="Pitluck S."/>
            <person name="Peters L."/>
            <person name="Ovchinnikova G."/>
            <person name="Zeytun A."/>
            <person name="Lu M."/>
            <person name="Kyrpides N."/>
            <person name="Mavromatis K."/>
            <person name="Ivanova N."/>
            <person name="Brettin T."/>
            <person name="Detter J.C."/>
            <person name="Han C."/>
            <person name="Larimer F."/>
            <person name="Land M."/>
            <person name="Hauser L."/>
            <person name="Markowitz V."/>
            <person name="Cheng J.-F."/>
            <person name="Hugenholtz P."/>
            <person name="Woyke T."/>
            <person name="Wu D."/>
            <person name="Spring S."/>
            <person name="Schroeder M."/>
            <person name="Brambilla E."/>
            <person name="Klenk H.-P."/>
            <person name="Eisen J.A."/>
        </authorList>
    </citation>
    <scope>NUCLEOTIDE SEQUENCE [LARGE SCALE GENOMIC DNA]</scope>
    <source>
        <strain evidence="6">ATCC 49306 / DSM 6799 / DCB-1</strain>
    </source>
</reference>
<dbReference type="STRING" id="706587.Desti_1605"/>
<evidence type="ECO:0000313" key="5">
    <source>
        <dbReference type="EMBL" id="AFM24316.1"/>
    </source>
</evidence>
<dbReference type="HOGENOM" id="CLU_030703_1_0_7"/>
<dbReference type="Gene3D" id="3.40.1080.10">
    <property type="entry name" value="Glutaconate Coenzyme A-transferase"/>
    <property type="match status" value="1"/>
</dbReference>
<accession>I4C425</accession>
<evidence type="ECO:0000259" key="3">
    <source>
        <dbReference type="Pfam" id="PF02550"/>
    </source>
</evidence>
<dbReference type="InterPro" id="IPR046433">
    <property type="entry name" value="ActCoA_hydro"/>
</dbReference>
<dbReference type="GO" id="GO:0006083">
    <property type="term" value="P:acetate metabolic process"/>
    <property type="evidence" value="ECO:0007669"/>
    <property type="project" value="InterPro"/>
</dbReference>
<dbReference type="GO" id="GO:0008775">
    <property type="term" value="F:acetate CoA-transferase activity"/>
    <property type="evidence" value="ECO:0007669"/>
    <property type="project" value="InterPro"/>
</dbReference>
<dbReference type="EC" id="2.8.3.-" evidence="5"/>
<evidence type="ECO:0000256" key="1">
    <source>
        <dbReference type="ARBA" id="ARBA00009632"/>
    </source>
</evidence>
<dbReference type="Gene3D" id="3.40.1080.20">
    <property type="entry name" value="Acetyl-CoA hydrolase/transferase C-terminal domain"/>
    <property type="match status" value="1"/>
</dbReference>
<name>I4C425_DESTA</name>
<dbReference type="InterPro" id="IPR038460">
    <property type="entry name" value="AcetylCoA_hyd_C_sf"/>
</dbReference>
<dbReference type="eggNOG" id="COG0427">
    <property type="taxonomic scope" value="Bacteria"/>
</dbReference>
<dbReference type="InterPro" id="IPR026888">
    <property type="entry name" value="AcetylCoA_hyd_C"/>
</dbReference>
<gene>
    <name evidence="5" type="ordered locus">Desti_1605</name>
</gene>
<dbReference type="PANTHER" id="PTHR21432">
    <property type="entry name" value="ACETYL-COA HYDROLASE-RELATED"/>
    <property type="match status" value="1"/>
</dbReference>
<keyword evidence="2 5" id="KW-0808">Transferase</keyword>
<dbReference type="Proteomes" id="UP000006055">
    <property type="component" value="Chromosome"/>
</dbReference>
<evidence type="ECO:0000256" key="2">
    <source>
        <dbReference type="ARBA" id="ARBA00022679"/>
    </source>
</evidence>
<proteinExistence type="inferred from homology"/>
<dbReference type="InterPro" id="IPR037171">
    <property type="entry name" value="NagB/RpiA_transferase-like"/>
</dbReference>
<keyword evidence="6" id="KW-1185">Reference proteome</keyword>
<dbReference type="PATRIC" id="fig|706587.4.peg.1838"/>
<dbReference type="EMBL" id="CP003360">
    <property type="protein sequence ID" value="AFM24316.1"/>
    <property type="molecule type" value="Genomic_DNA"/>
</dbReference>
<dbReference type="InterPro" id="IPR003702">
    <property type="entry name" value="ActCoA_hydro_N"/>
</dbReference>
<dbReference type="RefSeq" id="WP_014809464.1">
    <property type="nucleotide sequence ID" value="NC_018025.1"/>
</dbReference>